<feature type="non-terminal residue" evidence="3">
    <location>
        <position position="173"/>
    </location>
</feature>
<reference evidence="3" key="1">
    <citation type="submission" date="2018-05" db="EMBL/GenBank/DDBJ databases">
        <authorList>
            <person name="Lanie J.A."/>
            <person name="Ng W.-L."/>
            <person name="Kazmierczak K.M."/>
            <person name="Andrzejewski T.M."/>
            <person name="Davidsen T.M."/>
            <person name="Wayne K.J."/>
            <person name="Tettelin H."/>
            <person name="Glass J.I."/>
            <person name="Rusch D."/>
            <person name="Podicherti R."/>
            <person name="Tsui H.-C.T."/>
            <person name="Winkler M.E."/>
        </authorList>
    </citation>
    <scope>NUCLEOTIDE SEQUENCE</scope>
</reference>
<dbReference type="InterPro" id="IPR050879">
    <property type="entry name" value="Acyltransferase_3"/>
</dbReference>
<evidence type="ECO:0000259" key="2">
    <source>
        <dbReference type="Pfam" id="PF01757"/>
    </source>
</evidence>
<evidence type="ECO:0000313" key="3">
    <source>
        <dbReference type="EMBL" id="SVD96081.1"/>
    </source>
</evidence>
<keyword evidence="1" id="KW-0812">Transmembrane</keyword>
<keyword evidence="1" id="KW-1133">Transmembrane helix</keyword>
<dbReference type="GO" id="GO:0016020">
    <property type="term" value="C:membrane"/>
    <property type="evidence" value="ECO:0007669"/>
    <property type="project" value="TreeGrafter"/>
</dbReference>
<protein>
    <recommendedName>
        <fullName evidence="2">Acyltransferase 3 domain-containing protein</fullName>
    </recommendedName>
</protein>
<feature type="non-terminal residue" evidence="3">
    <location>
        <position position="1"/>
    </location>
</feature>
<organism evidence="3">
    <name type="scientific">marine metagenome</name>
    <dbReference type="NCBI Taxonomy" id="408172"/>
    <lineage>
        <taxon>unclassified sequences</taxon>
        <taxon>metagenomes</taxon>
        <taxon>ecological metagenomes</taxon>
    </lineage>
</organism>
<name>A0A382ZKU2_9ZZZZ</name>
<keyword evidence="1" id="KW-0472">Membrane</keyword>
<dbReference type="AlphaFoldDB" id="A0A382ZKU2"/>
<dbReference type="EMBL" id="UINC01184732">
    <property type="protein sequence ID" value="SVD96081.1"/>
    <property type="molecule type" value="Genomic_DNA"/>
</dbReference>
<dbReference type="InterPro" id="IPR002656">
    <property type="entry name" value="Acyl_transf_3_dom"/>
</dbReference>
<dbReference type="GO" id="GO:0009103">
    <property type="term" value="P:lipopolysaccharide biosynthetic process"/>
    <property type="evidence" value="ECO:0007669"/>
    <property type="project" value="TreeGrafter"/>
</dbReference>
<proteinExistence type="predicted"/>
<dbReference type="PANTHER" id="PTHR23028">
    <property type="entry name" value="ACETYLTRANSFERASE"/>
    <property type="match status" value="1"/>
</dbReference>
<feature type="domain" description="Acyltransferase 3" evidence="2">
    <location>
        <begin position="18"/>
        <end position="171"/>
    </location>
</feature>
<dbReference type="GO" id="GO:0016747">
    <property type="term" value="F:acyltransferase activity, transferring groups other than amino-acyl groups"/>
    <property type="evidence" value="ECO:0007669"/>
    <property type="project" value="InterPro"/>
</dbReference>
<feature type="transmembrane region" description="Helical" evidence="1">
    <location>
        <begin position="95"/>
        <end position="113"/>
    </location>
</feature>
<feature type="transmembrane region" description="Helical" evidence="1">
    <location>
        <begin position="151"/>
        <end position="172"/>
    </location>
</feature>
<feature type="transmembrane region" description="Helical" evidence="1">
    <location>
        <begin position="55"/>
        <end position="74"/>
    </location>
</feature>
<sequence>VTLSSKDGDSIRLTDTRALTGLRFLAAFHVLLLHELPDEIANTGPIISELLERTAAVSIFFVLSGFLMSLGRGTREWKSREWLTFLKKRVAKVMPVYYVGFLVFLPIFLMRLSRMEGTDLLDGIFPALANLFHIQSFLPHFGEPWYINRPAWTIGVFMTFYLMFPFIHSWLLK</sequence>
<dbReference type="PANTHER" id="PTHR23028:SF53">
    <property type="entry name" value="ACYL_TRANSF_3 DOMAIN-CONTAINING PROTEIN"/>
    <property type="match status" value="1"/>
</dbReference>
<evidence type="ECO:0000256" key="1">
    <source>
        <dbReference type="SAM" id="Phobius"/>
    </source>
</evidence>
<gene>
    <name evidence="3" type="ORF">METZ01_LOCUS448935</name>
</gene>
<dbReference type="Pfam" id="PF01757">
    <property type="entry name" value="Acyl_transf_3"/>
    <property type="match status" value="1"/>
</dbReference>
<accession>A0A382ZKU2</accession>